<feature type="transmembrane region" description="Helical" evidence="1">
    <location>
        <begin position="99"/>
        <end position="119"/>
    </location>
</feature>
<evidence type="ECO:0000313" key="2">
    <source>
        <dbReference type="EMBL" id="VDK76315.1"/>
    </source>
</evidence>
<proteinExistence type="predicted"/>
<evidence type="ECO:0000256" key="1">
    <source>
        <dbReference type="SAM" id="Phobius"/>
    </source>
</evidence>
<dbReference type="AlphaFoldDB" id="A0A3P6T6F0"/>
<sequence length="140" mass="15886">MQVTKDISPDDHLQSLDVRVPSEQGVMTCSLRDGENQSHKAINDVTSQFESHKYLNDGEIFWDISFEKPSAAPDKRTTTEFLTFSQRRGLPACCCCLDFHYLLILTGVFFVFLGLALSFSAERNVTNNWLLKRHVSKGIL</sequence>
<dbReference type="OrthoDB" id="6247498at2759"/>
<keyword evidence="3" id="KW-1185">Reference proteome</keyword>
<evidence type="ECO:0000313" key="3">
    <source>
        <dbReference type="Proteomes" id="UP000281553"/>
    </source>
</evidence>
<gene>
    <name evidence="2" type="ORF">DILT_LOCUS2741</name>
</gene>
<keyword evidence="1" id="KW-1133">Transmembrane helix</keyword>
<name>A0A3P6T6F0_DIBLA</name>
<accession>A0A3P6T6F0</accession>
<protein>
    <submittedName>
        <fullName evidence="2">Uncharacterized protein</fullName>
    </submittedName>
</protein>
<dbReference type="Proteomes" id="UP000281553">
    <property type="component" value="Unassembled WGS sequence"/>
</dbReference>
<reference evidence="2 3" key="1">
    <citation type="submission" date="2018-11" db="EMBL/GenBank/DDBJ databases">
        <authorList>
            <consortium name="Pathogen Informatics"/>
        </authorList>
    </citation>
    <scope>NUCLEOTIDE SEQUENCE [LARGE SCALE GENOMIC DNA]</scope>
</reference>
<dbReference type="EMBL" id="UYRU01042558">
    <property type="protein sequence ID" value="VDK76315.1"/>
    <property type="molecule type" value="Genomic_DNA"/>
</dbReference>
<organism evidence="2 3">
    <name type="scientific">Dibothriocephalus latus</name>
    <name type="common">Fish tapeworm</name>
    <name type="synonym">Diphyllobothrium latum</name>
    <dbReference type="NCBI Taxonomy" id="60516"/>
    <lineage>
        <taxon>Eukaryota</taxon>
        <taxon>Metazoa</taxon>
        <taxon>Spiralia</taxon>
        <taxon>Lophotrochozoa</taxon>
        <taxon>Platyhelminthes</taxon>
        <taxon>Cestoda</taxon>
        <taxon>Eucestoda</taxon>
        <taxon>Diphyllobothriidea</taxon>
        <taxon>Diphyllobothriidae</taxon>
        <taxon>Dibothriocephalus</taxon>
    </lineage>
</organism>
<keyword evidence="1" id="KW-0812">Transmembrane</keyword>
<keyword evidence="1" id="KW-0472">Membrane</keyword>